<proteinExistence type="predicted"/>
<dbReference type="AlphaFoldDB" id="A0A9D4QPT8"/>
<reference evidence="2" key="2">
    <citation type="submission" date="2020-11" db="EMBL/GenBank/DDBJ databases">
        <authorList>
            <person name="McCartney M.A."/>
            <person name="Auch B."/>
            <person name="Kono T."/>
            <person name="Mallez S."/>
            <person name="Becker A."/>
            <person name="Gohl D.M."/>
            <person name="Silverstein K.A.T."/>
            <person name="Koren S."/>
            <person name="Bechman K.B."/>
            <person name="Herman A."/>
            <person name="Abrahante J.E."/>
            <person name="Garbe J."/>
        </authorList>
    </citation>
    <scope>NUCLEOTIDE SEQUENCE</scope>
    <source>
        <strain evidence="2">Duluth1</strain>
        <tissue evidence="2">Whole animal</tissue>
    </source>
</reference>
<evidence type="ECO:0000256" key="1">
    <source>
        <dbReference type="SAM" id="MobiDB-lite"/>
    </source>
</evidence>
<feature type="compositionally biased region" description="Polar residues" evidence="1">
    <location>
        <begin position="41"/>
        <end position="55"/>
    </location>
</feature>
<dbReference type="Proteomes" id="UP000828390">
    <property type="component" value="Unassembled WGS sequence"/>
</dbReference>
<protein>
    <submittedName>
        <fullName evidence="2">Uncharacterized protein</fullName>
    </submittedName>
</protein>
<sequence>MANDVPDPDDIPDSNTSDQDYSTGKPEPASKPTAPKKSIEEQTTCNMTPYVTRSGRSVIKPDKFDL</sequence>
<keyword evidence="3" id="KW-1185">Reference proteome</keyword>
<evidence type="ECO:0000313" key="2">
    <source>
        <dbReference type="EMBL" id="KAH3838919.1"/>
    </source>
</evidence>
<name>A0A9D4QPT8_DREPO</name>
<gene>
    <name evidence="2" type="ORF">DPMN_112336</name>
</gene>
<feature type="compositionally biased region" description="Acidic residues" evidence="1">
    <location>
        <begin position="1"/>
        <end position="12"/>
    </location>
</feature>
<feature type="compositionally biased region" description="Polar residues" evidence="1">
    <location>
        <begin position="13"/>
        <end position="22"/>
    </location>
</feature>
<reference evidence="2" key="1">
    <citation type="journal article" date="2019" name="bioRxiv">
        <title>The Genome of the Zebra Mussel, Dreissena polymorpha: A Resource for Invasive Species Research.</title>
        <authorList>
            <person name="McCartney M.A."/>
            <person name="Auch B."/>
            <person name="Kono T."/>
            <person name="Mallez S."/>
            <person name="Zhang Y."/>
            <person name="Obille A."/>
            <person name="Becker A."/>
            <person name="Abrahante J.E."/>
            <person name="Garbe J."/>
            <person name="Badalamenti J.P."/>
            <person name="Herman A."/>
            <person name="Mangelson H."/>
            <person name="Liachko I."/>
            <person name="Sullivan S."/>
            <person name="Sone E.D."/>
            <person name="Koren S."/>
            <person name="Silverstein K.A.T."/>
            <person name="Beckman K.B."/>
            <person name="Gohl D.M."/>
        </authorList>
    </citation>
    <scope>NUCLEOTIDE SEQUENCE</scope>
    <source>
        <strain evidence="2">Duluth1</strain>
        <tissue evidence="2">Whole animal</tissue>
    </source>
</reference>
<evidence type="ECO:0000313" key="3">
    <source>
        <dbReference type="Proteomes" id="UP000828390"/>
    </source>
</evidence>
<dbReference type="EMBL" id="JAIWYP010000004">
    <property type="protein sequence ID" value="KAH3838919.1"/>
    <property type="molecule type" value="Genomic_DNA"/>
</dbReference>
<organism evidence="2 3">
    <name type="scientific">Dreissena polymorpha</name>
    <name type="common">Zebra mussel</name>
    <name type="synonym">Mytilus polymorpha</name>
    <dbReference type="NCBI Taxonomy" id="45954"/>
    <lineage>
        <taxon>Eukaryota</taxon>
        <taxon>Metazoa</taxon>
        <taxon>Spiralia</taxon>
        <taxon>Lophotrochozoa</taxon>
        <taxon>Mollusca</taxon>
        <taxon>Bivalvia</taxon>
        <taxon>Autobranchia</taxon>
        <taxon>Heteroconchia</taxon>
        <taxon>Euheterodonta</taxon>
        <taxon>Imparidentia</taxon>
        <taxon>Neoheterodontei</taxon>
        <taxon>Myida</taxon>
        <taxon>Dreissenoidea</taxon>
        <taxon>Dreissenidae</taxon>
        <taxon>Dreissena</taxon>
    </lineage>
</organism>
<accession>A0A9D4QPT8</accession>
<comment type="caution">
    <text evidence="2">The sequence shown here is derived from an EMBL/GenBank/DDBJ whole genome shotgun (WGS) entry which is preliminary data.</text>
</comment>
<feature type="region of interest" description="Disordered" evidence="1">
    <location>
        <begin position="1"/>
        <end position="66"/>
    </location>
</feature>